<dbReference type="InterPro" id="IPR029052">
    <property type="entry name" value="Metallo-depent_PP-like"/>
</dbReference>
<keyword evidence="2" id="KW-0378">Hydrolase</keyword>
<evidence type="ECO:0000313" key="7">
    <source>
        <dbReference type="Proteomes" id="UP000332933"/>
    </source>
</evidence>
<keyword evidence="4" id="KW-0812">Transmembrane</keyword>
<dbReference type="OrthoDB" id="411211at2759"/>
<dbReference type="AlphaFoldDB" id="A0A485KA51"/>
<dbReference type="GO" id="GO:0016787">
    <property type="term" value="F:hydrolase activity"/>
    <property type="evidence" value="ECO:0007669"/>
    <property type="project" value="UniProtKB-KW"/>
</dbReference>
<evidence type="ECO:0000256" key="2">
    <source>
        <dbReference type="ARBA" id="ARBA00022801"/>
    </source>
</evidence>
<dbReference type="EMBL" id="VJMH01000405">
    <property type="protein sequence ID" value="KAF0716440.1"/>
    <property type="molecule type" value="Genomic_DNA"/>
</dbReference>
<reference evidence="5" key="2">
    <citation type="submission" date="2019-06" db="EMBL/GenBank/DDBJ databases">
        <title>Genomics analysis of Aphanomyces spp. identifies a new class of oomycete effector associated with host adaptation.</title>
        <authorList>
            <person name="Gaulin E."/>
        </authorList>
    </citation>
    <scope>NUCLEOTIDE SEQUENCE</scope>
    <source>
        <strain evidence="5">CBS 578.67</strain>
    </source>
</reference>
<feature type="region of interest" description="Disordered" evidence="3">
    <location>
        <begin position="62"/>
        <end position="116"/>
    </location>
</feature>
<dbReference type="InterPro" id="IPR051558">
    <property type="entry name" value="Metallophosphoesterase_PAP"/>
</dbReference>
<evidence type="ECO:0000313" key="6">
    <source>
        <dbReference type="EMBL" id="VFT80051.1"/>
    </source>
</evidence>
<dbReference type="PANTHER" id="PTHR10161">
    <property type="entry name" value="TARTRATE-RESISTANT ACID PHOSPHATASE TYPE 5"/>
    <property type="match status" value="1"/>
</dbReference>
<sequence length="485" mass="52376">MVKKHDDRGVSDTDIIPILDERFSYEGPRRRSKLFKLIFAAGAVLLVGGGVATAVILTSSKSSNNASSSSAANKPPSPASDASSNKDSPSSSSSSSLAPTTIAAASTEPSASAPDPETDAAAITMLAIGDWGSTTGRGNDGSKPGSCCKLYSKGPNAGEVDTSKPRYLVDYHAQEYVAQLMGLSADALKPTPARILGHGDSIYWNGVGKDDIQFRMTNTFENIYTAKSLSGIKWLNVAGNHDIGGSQYICGDDNDHFRECTSIDEMLTYLDLKFTLQAKYKSPNGDRWQMKDHYYMERVTQNGVTVDILNLDTNNAGVHGADQVCCQCYGYRWKVTQDPAITTDPCKTATRGHVMCAGGSTDMYDKCMARIESWVQASYDGAAKDLAASTADWKIVNTHYSPHFHMTPAQMDKWYNLTETFKLHAWFNGHTHGFNHDIAKWNTHFFQNGAGGGIFSESSTMVATTDKVKTYDGGNCTTSGSPAGL</sequence>
<keyword evidence="4" id="KW-0472">Membrane</keyword>
<evidence type="ECO:0000313" key="5">
    <source>
        <dbReference type="EMBL" id="KAF0716440.1"/>
    </source>
</evidence>
<organism evidence="6 7">
    <name type="scientific">Aphanomyces stellatus</name>
    <dbReference type="NCBI Taxonomy" id="120398"/>
    <lineage>
        <taxon>Eukaryota</taxon>
        <taxon>Sar</taxon>
        <taxon>Stramenopiles</taxon>
        <taxon>Oomycota</taxon>
        <taxon>Saprolegniomycetes</taxon>
        <taxon>Saprolegniales</taxon>
        <taxon>Verrucalvaceae</taxon>
        <taxon>Aphanomyces</taxon>
    </lineage>
</organism>
<name>A0A485KA51_9STRA</name>
<reference evidence="6 7" key="1">
    <citation type="submission" date="2019-03" db="EMBL/GenBank/DDBJ databases">
        <authorList>
            <person name="Gaulin E."/>
            <person name="Dumas B."/>
        </authorList>
    </citation>
    <scope>NUCLEOTIDE SEQUENCE [LARGE SCALE GENOMIC DNA]</scope>
    <source>
        <strain evidence="6">CBS 568.67</strain>
    </source>
</reference>
<protein>
    <submittedName>
        <fullName evidence="6">Aste57867_2864 protein</fullName>
    </submittedName>
</protein>
<evidence type="ECO:0000256" key="3">
    <source>
        <dbReference type="SAM" id="MobiDB-lite"/>
    </source>
</evidence>
<gene>
    <name evidence="6" type="primary">Aste57867_2864</name>
    <name evidence="5" type="ORF">As57867_002856</name>
    <name evidence="6" type="ORF">ASTE57867_2864</name>
</gene>
<dbReference type="PANTHER" id="PTHR10161:SF14">
    <property type="entry name" value="TARTRATE-RESISTANT ACID PHOSPHATASE TYPE 5"/>
    <property type="match status" value="1"/>
</dbReference>
<keyword evidence="7" id="KW-1185">Reference proteome</keyword>
<dbReference type="Proteomes" id="UP000332933">
    <property type="component" value="Unassembled WGS sequence"/>
</dbReference>
<feature type="transmembrane region" description="Helical" evidence="4">
    <location>
        <begin position="37"/>
        <end position="57"/>
    </location>
</feature>
<accession>A0A485KA51</accession>
<dbReference type="Gene3D" id="3.60.21.10">
    <property type="match status" value="1"/>
</dbReference>
<proteinExistence type="predicted"/>
<dbReference type="SUPFAM" id="SSF56300">
    <property type="entry name" value="Metallo-dependent phosphatases"/>
    <property type="match status" value="1"/>
</dbReference>
<feature type="compositionally biased region" description="Low complexity" evidence="3">
    <location>
        <begin position="62"/>
        <end position="114"/>
    </location>
</feature>
<keyword evidence="4" id="KW-1133">Transmembrane helix</keyword>
<keyword evidence="1" id="KW-0732">Signal</keyword>
<dbReference type="EMBL" id="CAADRA010000405">
    <property type="protein sequence ID" value="VFT80051.1"/>
    <property type="molecule type" value="Genomic_DNA"/>
</dbReference>
<evidence type="ECO:0000256" key="1">
    <source>
        <dbReference type="ARBA" id="ARBA00022729"/>
    </source>
</evidence>
<evidence type="ECO:0000256" key="4">
    <source>
        <dbReference type="SAM" id="Phobius"/>
    </source>
</evidence>